<dbReference type="Pfam" id="PF06271">
    <property type="entry name" value="RDD"/>
    <property type="match status" value="1"/>
</dbReference>
<keyword evidence="5 6" id="KW-0472">Membrane</keyword>
<dbReference type="PANTHER" id="PTHR36115">
    <property type="entry name" value="PROLINE-RICH ANTIGEN HOMOLOG-RELATED"/>
    <property type="match status" value="1"/>
</dbReference>
<dbReference type="PANTHER" id="PTHR36115:SF10">
    <property type="entry name" value="RDD DOMAIN-CONTAINING PROTEIN"/>
    <property type="match status" value="1"/>
</dbReference>
<gene>
    <name evidence="8" type="ORF">C0W93_14230</name>
</gene>
<dbReference type="AlphaFoldDB" id="A0A2T3KTD8"/>
<keyword evidence="4 6" id="KW-1133">Transmembrane helix</keyword>
<dbReference type="RefSeq" id="WP_107185482.1">
    <property type="nucleotide sequence ID" value="NZ_CP131575.1"/>
</dbReference>
<accession>A0A2T3KTD8</accession>
<evidence type="ECO:0000313" key="9">
    <source>
        <dbReference type="Proteomes" id="UP000240530"/>
    </source>
</evidence>
<comment type="caution">
    <text evidence="8">The sequence shown here is derived from an EMBL/GenBank/DDBJ whole genome shotgun (WGS) entry which is preliminary data.</text>
</comment>
<keyword evidence="3 6" id="KW-0812">Transmembrane</keyword>
<dbReference type="InterPro" id="IPR051791">
    <property type="entry name" value="Pra-immunoreactive"/>
</dbReference>
<dbReference type="InterPro" id="IPR010432">
    <property type="entry name" value="RDD"/>
</dbReference>
<evidence type="ECO:0000256" key="2">
    <source>
        <dbReference type="ARBA" id="ARBA00022475"/>
    </source>
</evidence>
<organism evidence="8 9">
    <name type="scientific">Photobacterium leiognathi subsp. mandapamensis</name>
    <name type="common">Photobacterium mandapamensis</name>
    <dbReference type="NCBI Taxonomy" id="48408"/>
    <lineage>
        <taxon>Bacteria</taxon>
        <taxon>Pseudomonadati</taxon>
        <taxon>Pseudomonadota</taxon>
        <taxon>Gammaproteobacteria</taxon>
        <taxon>Vibrionales</taxon>
        <taxon>Vibrionaceae</taxon>
        <taxon>Photobacterium</taxon>
    </lineage>
</organism>
<evidence type="ECO:0000259" key="7">
    <source>
        <dbReference type="Pfam" id="PF06271"/>
    </source>
</evidence>
<protein>
    <recommendedName>
        <fullName evidence="7">RDD domain-containing protein</fullName>
    </recommendedName>
</protein>
<evidence type="ECO:0000256" key="6">
    <source>
        <dbReference type="SAM" id="Phobius"/>
    </source>
</evidence>
<proteinExistence type="predicted"/>
<evidence type="ECO:0000256" key="1">
    <source>
        <dbReference type="ARBA" id="ARBA00004651"/>
    </source>
</evidence>
<feature type="transmembrane region" description="Helical" evidence="6">
    <location>
        <begin position="20"/>
        <end position="51"/>
    </location>
</feature>
<dbReference type="GO" id="GO:0005886">
    <property type="term" value="C:plasma membrane"/>
    <property type="evidence" value="ECO:0007669"/>
    <property type="project" value="UniProtKB-SubCell"/>
</dbReference>
<evidence type="ECO:0000256" key="4">
    <source>
        <dbReference type="ARBA" id="ARBA00022989"/>
    </source>
</evidence>
<comment type="subcellular location">
    <subcellularLocation>
        <location evidence="1">Cell membrane</location>
        <topology evidence="1">Multi-pass membrane protein</topology>
    </subcellularLocation>
</comment>
<evidence type="ECO:0000256" key="5">
    <source>
        <dbReference type="ARBA" id="ARBA00023136"/>
    </source>
</evidence>
<feature type="transmembrane region" description="Helical" evidence="6">
    <location>
        <begin position="71"/>
        <end position="92"/>
    </location>
</feature>
<dbReference type="Proteomes" id="UP000240530">
    <property type="component" value="Unassembled WGS sequence"/>
</dbReference>
<evidence type="ECO:0000256" key="3">
    <source>
        <dbReference type="ARBA" id="ARBA00022692"/>
    </source>
</evidence>
<sequence>MTKSAQHNTTPQYPTLFRRLAAWFYDALVVAAILMLAGGIAMALIALLLHFDILDISGHEDVSAYLTLHPLASSIYTGYLAAVIIGFYTYFWTHGGQTLGMRAWKLKLQNKDGSSLTITQALIRATTSAFGLGNFMAFNTKRRALQDVMAECEMIITKDVR</sequence>
<evidence type="ECO:0000313" key="8">
    <source>
        <dbReference type="EMBL" id="PSV09782.1"/>
    </source>
</evidence>
<name>A0A2T3KTD8_PHOLD</name>
<reference evidence="8 9" key="1">
    <citation type="submission" date="2018-03" db="EMBL/GenBank/DDBJ databases">
        <title>Whole genome sequencing of Histamine producing bacteria.</title>
        <authorList>
            <person name="Butler K."/>
        </authorList>
    </citation>
    <scope>NUCLEOTIDE SEQUENCE [LARGE SCALE GENOMIC DNA]</scope>
    <source>
        <strain evidence="8 9">Res.4.1</strain>
    </source>
</reference>
<feature type="domain" description="RDD" evidence="7">
    <location>
        <begin position="13"/>
        <end position="150"/>
    </location>
</feature>
<keyword evidence="2" id="KW-1003">Cell membrane</keyword>
<dbReference type="EMBL" id="PYNS01000016">
    <property type="protein sequence ID" value="PSV09782.1"/>
    <property type="molecule type" value="Genomic_DNA"/>
</dbReference>